<name>A0A2T4VWE2_9HYPH</name>
<sequence length="72" mass="8166">MCRTSLEIDCHQKDIKDDEWNTVFSADNDKGITYLQKNTWIIKVIADLAHHLRITGNSVVHEVEDTIGEGSP</sequence>
<dbReference type="EMBL" id="PSQJ01000010">
    <property type="protein sequence ID" value="PTL86095.1"/>
    <property type="molecule type" value="Genomic_DNA"/>
</dbReference>
<accession>A0A2T4VWE2</accession>
<evidence type="ECO:0000313" key="2">
    <source>
        <dbReference type="EMBL" id="PTL86095.1"/>
    </source>
</evidence>
<feature type="domain" description="DUF4145" evidence="1">
    <location>
        <begin position="1"/>
        <end position="65"/>
    </location>
</feature>
<gene>
    <name evidence="2" type="ORF">C4617_05450</name>
</gene>
<dbReference type="InterPro" id="IPR025285">
    <property type="entry name" value="DUF4145"/>
</dbReference>
<dbReference type="AlphaFoldDB" id="A0A2T4VWE2"/>
<dbReference type="Proteomes" id="UP000240811">
    <property type="component" value="Unassembled WGS sequence"/>
</dbReference>
<proteinExistence type="predicted"/>
<dbReference type="Pfam" id="PF13643">
    <property type="entry name" value="DUF4145"/>
    <property type="match status" value="1"/>
</dbReference>
<comment type="caution">
    <text evidence="2">The sequence shown here is derived from an EMBL/GenBank/DDBJ whole genome shotgun (WGS) entry which is preliminary data.</text>
</comment>
<protein>
    <recommendedName>
        <fullName evidence="1">DUF4145 domain-containing protein</fullName>
    </recommendedName>
</protein>
<evidence type="ECO:0000259" key="1">
    <source>
        <dbReference type="Pfam" id="PF13643"/>
    </source>
</evidence>
<organism evidence="2 3">
    <name type="scientific">Candidatus Liberibacter europaeus</name>
    <dbReference type="NCBI Taxonomy" id="744859"/>
    <lineage>
        <taxon>Bacteria</taxon>
        <taxon>Pseudomonadati</taxon>
        <taxon>Pseudomonadota</taxon>
        <taxon>Alphaproteobacteria</taxon>
        <taxon>Hyphomicrobiales</taxon>
        <taxon>Rhizobiaceae</taxon>
        <taxon>Liberibacter</taxon>
    </lineage>
</organism>
<evidence type="ECO:0000313" key="3">
    <source>
        <dbReference type="Proteomes" id="UP000240811"/>
    </source>
</evidence>
<reference evidence="3" key="1">
    <citation type="submission" date="2018-02" db="EMBL/GenBank/DDBJ databases">
        <title>Genome sequence of Candidatus Liberibacter europaeus.</title>
        <authorList>
            <person name="Frampton R.A."/>
            <person name="Thompson S.M."/>
            <person name="David C."/>
            <person name="Addison S.M."/>
            <person name="Smith G.R."/>
        </authorList>
    </citation>
    <scope>NUCLEOTIDE SEQUENCE [LARGE SCALE GENOMIC DNA]</scope>
</reference>